<feature type="compositionally biased region" description="Polar residues" evidence="9">
    <location>
        <begin position="411"/>
        <end position="432"/>
    </location>
</feature>
<dbReference type="RefSeq" id="XP_056480826.1">
    <property type="nucleotide sequence ID" value="XM_056638837.1"/>
</dbReference>
<feature type="compositionally biased region" description="Basic and acidic residues" evidence="9">
    <location>
        <begin position="571"/>
        <end position="590"/>
    </location>
</feature>
<reference evidence="12" key="1">
    <citation type="submission" date="2022-12" db="EMBL/GenBank/DDBJ databases">
        <authorList>
            <person name="Petersen C."/>
        </authorList>
    </citation>
    <scope>NUCLEOTIDE SEQUENCE</scope>
    <source>
        <strain evidence="12">IBT 29677</strain>
    </source>
</reference>
<comment type="similarity">
    <text evidence="2">Belongs to the shugoshin family.</text>
</comment>
<feature type="region of interest" description="Disordered" evidence="9">
    <location>
        <begin position="291"/>
        <end position="641"/>
    </location>
</feature>
<evidence type="ECO:0000256" key="7">
    <source>
        <dbReference type="ARBA" id="ARBA00023306"/>
    </source>
</evidence>
<name>A0A9W9S037_9EURO</name>
<dbReference type="InterPro" id="IPR011515">
    <property type="entry name" value="Shugoshin_C"/>
</dbReference>
<keyword evidence="13" id="KW-1185">Reference proteome</keyword>
<keyword evidence="8" id="KW-0137">Centromere</keyword>
<evidence type="ECO:0000256" key="4">
    <source>
        <dbReference type="ARBA" id="ARBA00022618"/>
    </source>
</evidence>
<feature type="compositionally biased region" description="Polar residues" evidence="9">
    <location>
        <begin position="256"/>
        <end position="268"/>
    </location>
</feature>
<gene>
    <name evidence="12" type="ORF">N7509_014200</name>
</gene>
<evidence type="ECO:0000256" key="2">
    <source>
        <dbReference type="ARBA" id="ARBA00010845"/>
    </source>
</evidence>
<dbReference type="Proteomes" id="UP001147747">
    <property type="component" value="Unassembled WGS sequence"/>
</dbReference>
<feature type="compositionally biased region" description="Basic and acidic residues" evidence="9">
    <location>
        <begin position="510"/>
        <end position="523"/>
    </location>
</feature>
<dbReference type="AlphaFoldDB" id="A0A9W9S037"/>
<evidence type="ECO:0000259" key="10">
    <source>
        <dbReference type="Pfam" id="PF07557"/>
    </source>
</evidence>
<evidence type="ECO:0000259" key="11">
    <source>
        <dbReference type="Pfam" id="PF07558"/>
    </source>
</evidence>
<evidence type="ECO:0000256" key="1">
    <source>
        <dbReference type="ARBA" id="ARBA00004584"/>
    </source>
</evidence>
<feature type="region of interest" description="Disordered" evidence="9">
    <location>
        <begin position="112"/>
        <end position="144"/>
    </location>
</feature>
<comment type="subcellular location">
    <subcellularLocation>
        <location evidence="1">Chromosome</location>
        <location evidence="1">Centromere</location>
    </subcellularLocation>
</comment>
<evidence type="ECO:0008006" key="14">
    <source>
        <dbReference type="Google" id="ProtNLM"/>
    </source>
</evidence>
<keyword evidence="4" id="KW-0132">Cell division</keyword>
<evidence type="ECO:0000256" key="5">
    <source>
        <dbReference type="ARBA" id="ARBA00022829"/>
    </source>
</evidence>
<dbReference type="OrthoDB" id="5394106at2759"/>
<protein>
    <recommendedName>
        <fullName evidence="14">Shugoshin C-terminal domain-containing protein</fullName>
    </recommendedName>
</protein>
<feature type="domain" description="Shugoshin N-terminal coiled-coil" evidence="11">
    <location>
        <begin position="17"/>
        <end position="61"/>
    </location>
</feature>
<evidence type="ECO:0000313" key="13">
    <source>
        <dbReference type="Proteomes" id="UP001147747"/>
    </source>
</evidence>
<feature type="domain" description="Shugoshin C-terminal" evidence="10">
    <location>
        <begin position="457"/>
        <end position="480"/>
    </location>
</feature>
<feature type="compositionally biased region" description="Basic and acidic residues" evidence="9">
    <location>
        <begin position="481"/>
        <end position="494"/>
    </location>
</feature>
<dbReference type="InterPro" id="IPR011516">
    <property type="entry name" value="Shugoshin_N"/>
</dbReference>
<keyword evidence="6" id="KW-0175">Coiled coil</keyword>
<comment type="caution">
    <text evidence="12">The sequence shown here is derived from an EMBL/GenBank/DDBJ whole genome shotgun (WGS) entry which is preliminary data.</text>
</comment>
<keyword evidence="7" id="KW-0131">Cell cycle</keyword>
<dbReference type="Pfam" id="PF07558">
    <property type="entry name" value="Shugoshin_N"/>
    <property type="match status" value="1"/>
</dbReference>
<dbReference type="EMBL" id="JAPZBU010000013">
    <property type="protein sequence ID" value="KAJ5369588.1"/>
    <property type="molecule type" value="Genomic_DNA"/>
</dbReference>
<evidence type="ECO:0000256" key="8">
    <source>
        <dbReference type="ARBA" id="ARBA00023328"/>
    </source>
</evidence>
<dbReference type="Pfam" id="PF07557">
    <property type="entry name" value="Shugoshin_C"/>
    <property type="match status" value="1"/>
</dbReference>
<evidence type="ECO:0000313" key="12">
    <source>
        <dbReference type="EMBL" id="KAJ5369588.1"/>
    </source>
</evidence>
<feature type="compositionally biased region" description="Basic and acidic residues" evidence="9">
    <location>
        <begin position="112"/>
        <end position="126"/>
    </location>
</feature>
<accession>A0A9W9S037</accession>
<dbReference type="GO" id="GO:0000779">
    <property type="term" value="C:condensed chromosome, centromeric region"/>
    <property type="evidence" value="ECO:0007669"/>
    <property type="project" value="UniProtKB-ARBA"/>
</dbReference>
<organism evidence="12 13">
    <name type="scientific">Penicillium cosmopolitanum</name>
    <dbReference type="NCBI Taxonomy" id="1131564"/>
    <lineage>
        <taxon>Eukaryota</taxon>
        <taxon>Fungi</taxon>
        <taxon>Dikarya</taxon>
        <taxon>Ascomycota</taxon>
        <taxon>Pezizomycotina</taxon>
        <taxon>Eurotiomycetes</taxon>
        <taxon>Eurotiomycetidae</taxon>
        <taxon>Eurotiales</taxon>
        <taxon>Aspergillaceae</taxon>
        <taxon>Penicillium</taxon>
    </lineage>
</organism>
<evidence type="ECO:0000256" key="3">
    <source>
        <dbReference type="ARBA" id="ARBA00022454"/>
    </source>
</evidence>
<reference evidence="12" key="2">
    <citation type="journal article" date="2023" name="IMA Fungus">
        <title>Comparative genomic study of the Penicillium genus elucidates a diverse pangenome and 15 lateral gene transfer events.</title>
        <authorList>
            <person name="Petersen C."/>
            <person name="Sorensen T."/>
            <person name="Nielsen M.R."/>
            <person name="Sondergaard T.E."/>
            <person name="Sorensen J.L."/>
            <person name="Fitzpatrick D.A."/>
            <person name="Frisvad J.C."/>
            <person name="Nielsen K.L."/>
        </authorList>
    </citation>
    <scope>NUCLEOTIDE SEQUENCE</scope>
    <source>
        <strain evidence="12">IBT 29677</strain>
    </source>
</reference>
<sequence length="660" mass="73327">MARLNDYAAPAESVDALKRRFVRQNREIMRVNSMQSMRIRSLETEVSHLLSENVSLRGQIITLTQENERLDSAKALQNGVYEIKARLDAKLAELNGLVSDLGTLPRKAGKMFKDKSFDSNSDRLKTAEAPPRANDPDYNAEIEDGKLPAILEDKYFPRKTLEPQEVHDLVEGNSCMPESPRMDYLDPATATEDTPSRPDETPSDNKFNLSPSPEAYLPPTLETRKKKRRPEVAATSSDNEVEKEHTATAPAPATAISNSEANTGTSLKFGSKRKFSLDDDVLFDLAPEEDDFQFSRLSRSPQKQKDTFQFLAKETSISPSKTPVNMKRGSANNSTTKRKVLEPKSANSNLGSPKKSRTASQLDTKTRQKTGQDENMPSPQKPKDLASQKSKTPSGRPRGRPPSLLQKPKRANQTITTEDATPNQTKTTSKTVNVPKDSPIAKSRESMEDMSDETGASRPSRRRGAVVSYAEPSLRAKMRRSTKDMADAVADRRSSSFQLGRESLDGDDQFVDRKPEPKTEDSSRTPSGGRGYHADADAVLPDVLSKDGDGDSEDLITTVSRRRRKVSTANTKKDDIFDISDNARESEHEPVYSQRQSRRHSSNPKSGTINLDVDESWSSQADSSFDNDDLNGNGWKLPPAIDAGHRRETRIGARRRSMMV</sequence>
<feature type="region of interest" description="Disordered" evidence="9">
    <location>
        <begin position="162"/>
        <end position="271"/>
    </location>
</feature>
<dbReference type="GeneID" id="81377817"/>
<evidence type="ECO:0000256" key="9">
    <source>
        <dbReference type="SAM" id="MobiDB-lite"/>
    </source>
</evidence>
<dbReference type="GO" id="GO:0051301">
    <property type="term" value="P:cell division"/>
    <property type="evidence" value="ECO:0007669"/>
    <property type="project" value="UniProtKB-KW"/>
</dbReference>
<proteinExistence type="inferred from homology"/>
<keyword evidence="5" id="KW-0159">Chromosome partition</keyword>
<evidence type="ECO:0000256" key="6">
    <source>
        <dbReference type="ARBA" id="ARBA00023054"/>
    </source>
</evidence>
<dbReference type="GO" id="GO:0005634">
    <property type="term" value="C:nucleus"/>
    <property type="evidence" value="ECO:0007669"/>
    <property type="project" value="InterPro"/>
</dbReference>
<dbReference type="GO" id="GO:0045132">
    <property type="term" value="P:meiotic chromosome segregation"/>
    <property type="evidence" value="ECO:0007669"/>
    <property type="project" value="InterPro"/>
</dbReference>
<keyword evidence="3" id="KW-0158">Chromosome</keyword>